<dbReference type="Pfam" id="PF06504">
    <property type="entry name" value="RepC"/>
    <property type="match status" value="1"/>
</dbReference>
<feature type="compositionally biased region" description="Polar residues" evidence="1">
    <location>
        <begin position="289"/>
        <end position="298"/>
    </location>
</feature>
<dbReference type="InterPro" id="IPR010522">
    <property type="entry name" value="RepC_bac"/>
</dbReference>
<comment type="caution">
    <text evidence="2">The sequence shown here is derived from an EMBL/GenBank/DDBJ whole genome shotgun (WGS) entry which is preliminary data.</text>
</comment>
<name>A0A9X0XDS1_9BURK</name>
<reference evidence="2 3" key="1">
    <citation type="submission" date="2021-01" db="EMBL/GenBank/DDBJ databases">
        <title>Piscinibacter sp. Jin2 Genome sequencing and assembly.</title>
        <authorList>
            <person name="Kim I."/>
        </authorList>
    </citation>
    <scope>NUCLEOTIDE SEQUENCE [LARGE SCALE GENOMIC DNA]</scope>
    <source>
        <strain evidence="2 3">Jin2</strain>
    </source>
</reference>
<keyword evidence="3" id="KW-1185">Reference proteome</keyword>
<feature type="region of interest" description="Disordered" evidence="1">
    <location>
        <begin position="288"/>
        <end position="362"/>
    </location>
</feature>
<sequence>MKRKPSGAAAVSPRVVRLAQPFGLCQLFRPMPKDGVARPTLNETVVYAGTTLRFSAREALGVPEQTLLLVLLELAQEQYRRQPAAHHLLESDRSEVGSLLWSGLCVSATESTGQVPSTLMLNCSWSELHRRCGSASVGGAVNQTRRRSLQRLCEVTVWERVAASRQEHSCRLVSWLVGDDQRVHVALNYRLAAAILAPGYAQLFLSERLALRSQTAMLVHAFLSTCLGAGKTLSVGYGTLVDRLWPDTGEVVSPTTRKRRPQDVKAALKGISELQRWSVELGPAVAQVTRRSATSAPQPAQLRPSTGGRHQPPPTPGKPAAREMTSPGRFADPSSSYGGHPFWKRLNADKDLPRNDEVGMTS</sequence>
<proteinExistence type="predicted"/>
<feature type="compositionally biased region" description="Basic and acidic residues" evidence="1">
    <location>
        <begin position="346"/>
        <end position="362"/>
    </location>
</feature>
<evidence type="ECO:0000256" key="1">
    <source>
        <dbReference type="SAM" id="MobiDB-lite"/>
    </source>
</evidence>
<accession>A0A9X0XDS1</accession>
<dbReference type="RefSeq" id="WP_201825198.1">
    <property type="nucleotide sequence ID" value="NZ_JAERRA010000001.1"/>
</dbReference>
<organism evidence="2 3">
    <name type="scientific">Aquariibacter lacus</name>
    <dbReference type="NCBI Taxonomy" id="2801332"/>
    <lineage>
        <taxon>Bacteria</taxon>
        <taxon>Pseudomonadati</taxon>
        <taxon>Pseudomonadota</taxon>
        <taxon>Betaproteobacteria</taxon>
        <taxon>Burkholderiales</taxon>
        <taxon>Sphaerotilaceae</taxon>
        <taxon>Aquariibacter</taxon>
    </lineage>
</organism>
<protein>
    <submittedName>
        <fullName evidence="2">Replication C family protein</fullName>
    </submittedName>
</protein>
<evidence type="ECO:0000313" key="2">
    <source>
        <dbReference type="EMBL" id="MBL0719739.1"/>
    </source>
</evidence>
<gene>
    <name evidence="2" type="ORF">JI742_07540</name>
</gene>
<dbReference type="AlphaFoldDB" id="A0A9X0XDS1"/>
<dbReference type="EMBL" id="JAERRA010000001">
    <property type="protein sequence ID" value="MBL0719739.1"/>
    <property type="molecule type" value="Genomic_DNA"/>
</dbReference>
<evidence type="ECO:0000313" key="3">
    <source>
        <dbReference type="Proteomes" id="UP000643207"/>
    </source>
</evidence>
<dbReference type="Proteomes" id="UP000643207">
    <property type="component" value="Unassembled WGS sequence"/>
</dbReference>